<evidence type="ECO:0000313" key="18">
    <source>
        <dbReference type="Proteomes" id="UP001161390"/>
    </source>
</evidence>
<name>A0ABQ5UWJ5_9PROT</name>
<reference evidence="17" key="1">
    <citation type="journal article" date="2014" name="Int. J. Syst. Evol. Microbiol.">
        <title>Complete genome of a new Firmicutes species belonging to the dominant human colonic microbiota ('Ruminococcus bicirculans') reveals two chromosomes and a selective capacity to utilize plant glucans.</title>
        <authorList>
            <consortium name="NISC Comparative Sequencing Program"/>
            <person name="Wegmann U."/>
            <person name="Louis P."/>
            <person name="Goesmann A."/>
            <person name="Henrissat B."/>
            <person name="Duncan S.H."/>
            <person name="Flint H.J."/>
        </authorList>
    </citation>
    <scope>NUCLEOTIDE SEQUENCE</scope>
    <source>
        <strain evidence="17">NBRC 108216</strain>
    </source>
</reference>
<evidence type="ECO:0000259" key="16">
    <source>
        <dbReference type="Pfam" id="PF17900"/>
    </source>
</evidence>
<dbReference type="Gene3D" id="2.60.40.1840">
    <property type="match status" value="1"/>
</dbReference>
<evidence type="ECO:0000256" key="4">
    <source>
        <dbReference type="ARBA" id="ARBA00012564"/>
    </source>
</evidence>
<comment type="similarity">
    <text evidence="3">Belongs to the peptidase M1 family.</text>
</comment>
<evidence type="ECO:0000259" key="14">
    <source>
        <dbReference type="Pfam" id="PF11940"/>
    </source>
</evidence>
<dbReference type="InterPro" id="IPR038438">
    <property type="entry name" value="PepN_Ig-like_sf"/>
</dbReference>
<reference evidence="17" key="2">
    <citation type="submission" date="2023-01" db="EMBL/GenBank/DDBJ databases">
        <title>Draft genome sequence of Algimonas porphyrae strain NBRC 108216.</title>
        <authorList>
            <person name="Sun Q."/>
            <person name="Mori K."/>
        </authorList>
    </citation>
    <scope>NUCLEOTIDE SEQUENCE</scope>
    <source>
        <strain evidence="17">NBRC 108216</strain>
    </source>
</reference>
<evidence type="ECO:0000259" key="15">
    <source>
        <dbReference type="Pfam" id="PF17432"/>
    </source>
</evidence>
<evidence type="ECO:0000256" key="7">
    <source>
        <dbReference type="ARBA" id="ARBA00022670"/>
    </source>
</evidence>
<evidence type="ECO:0000256" key="5">
    <source>
        <dbReference type="ARBA" id="ARBA00015611"/>
    </source>
</evidence>
<dbReference type="InterPro" id="IPR042097">
    <property type="entry name" value="Aminopeptidase_N-like_N_sf"/>
</dbReference>
<evidence type="ECO:0000256" key="12">
    <source>
        <dbReference type="NCBIfam" id="TIGR02414"/>
    </source>
</evidence>
<keyword evidence="18" id="KW-1185">Reference proteome</keyword>
<evidence type="ECO:0000256" key="8">
    <source>
        <dbReference type="ARBA" id="ARBA00022723"/>
    </source>
</evidence>
<dbReference type="SUPFAM" id="SSF55486">
    <property type="entry name" value="Metalloproteases ('zincins'), catalytic domain"/>
    <property type="match status" value="1"/>
</dbReference>
<comment type="cofactor">
    <cofactor evidence="2">
        <name>Zn(2+)</name>
        <dbReference type="ChEBI" id="CHEBI:29105"/>
    </cofactor>
</comment>
<evidence type="ECO:0000256" key="9">
    <source>
        <dbReference type="ARBA" id="ARBA00022801"/>
    </source>
</evidence>
<dbReference type="InterPro" id="IPR001930">
    <property type="entry name" value="Peptidase_M1"/>
</dbReference>
<comment type="catalytic activity">
    <reaction evidence="1">
        <text>Release of an N-terminal amino acid, Xaa-|-Yaa- from a peptide, amide or arylamide. Xaa is preferably Ala, but may be most amino acids including Pro (slow action). When a terminal hydrophobic residue is followed by a prolyl residue, the two may be released as an intact Xaa-Pro dipeptide.</text>
        <dbReference type="EC" id="3.4.11.2"/>
    </reaction>
</comment>
<evidence type="ECO:0000256" key="2">
    <source>
        <dbReference type="ARBA" id="ARBA00001947"/>
    </source>
</evidence>
<dbReference type="Pfam" id="PF17432">
    <property type="entry name" value="DUF3458_C"/>
    <property type="match status" value="1"/>
</dbReference>
<sequence length="891" mass="99571">MRAIIFAHNIAASPILTHILPMKTDAAPKPTRLEDYTPFNFDLSESRFDFRLDPRQTTVRSLLSLTRTAPGPLVLDGENIDLVSVEIDGRLLKRTAYRVTQTQLILDDVPDQFALNITTRCDPSANTTLMGLYVSGGRFCTQCEAEGFRRITYYPDRPDVMSEFTVLIDADKAAYPTLLANGNMIEAGDIDGGRHYAIWHDPFPKPCYLFALVAGEFDRLDDSFITMNGRTIPLEIYVDPGDAPKAAYAMDSLKRSMAWDERAFGREYDLDRFMIVAVRDFNFGAMENKGLNIFNSSLLLADAQTATDLNFERIESVVAHEYFHNWTGNRITCRDWFQLCLKEGFTVFRDQEFSADQRGAAVQRIKDVRALRARQFAEDNGPLAHPVRPTEYLKIDNFYTATIYEKGAELIRMLKTWLGDATFRKGCDIYFDRLDGTAATVEQFIACFEAASGEDMHPFMQWYHQAGTPRLTVERHQTPTSPVISQVVSFSQMTPPTPGQADKAPLMIPIRWQAIGDDGPLMDPQLTVMTTDTQTVSYPRFDVPHSLSIMQGFSAPAILRSDATTEDLIRLMGQDPDAFNRWEAGQTLARRLLVDCARALESGTMPEPDPALGAFFGALGKTLRDDSFDDAFKALVLTQPTGMEVLMAAAPIDPIAVSEAGDWLARAVADGLRNDLLQTYAAMKDSGPFSPDAASAGRRALKGRCLSLLAARFDPLAASLAAQQLDDATNMTDEIGALITLSRLGGQRVESSMESFFEKWKDQPLVLDKYYSVQAMRHHADGIHAIIRLAETPTYERSNPNRVRALVGGFAMGNVRLFHRLDGSGYRFFADQVLDMDGRNPSVAARLLGAFEIWRKLDAKRQQLIRDQLDRIIATRPSKNVLEIAQRMRGA</sequence>
<evidence type="ECO:0000256" key="6">
    <source>
        <dbReference type="ARBA" id="ARBA00022438"/>
    </source>
</evidence>
<proteinExistence type="inferred from homology"/>
<dbReference type="CDD" id="cd09600">
    <property type="entry name" value="M1_APN"/>
    <property type="match status" value="1"/>
</dbReference>
<protein>
    <recommendedName>
        <fullName evidence="5 12">Aminopeptidase N</fullName>
        <ecNumber evidence="4 12">3.4.11.2</ecNumber>
    </recommendedName>
</protein>
<keyword evidence="9" id="KW-0378">Hydrolase</keyword>
<dbReference type="Pfam" id="PF17900">
    <property type="entry name" value="Peptidase_M1_N"/>
    <property type="match status" value="1"/>
</dbReference>
<dbReference type="PANTHER" id="PTHR46322:SF1">
    <property type="entry name" value="PUROMYCIN-SENSITIVE AMINOPEPTIDASE"/>
    <property type="match status" value="1"/>
</dbReference>
<feature type="domain" description="Peptidase M1 alanyl aminopeptidase C-terminal" evidence="15">
    <location>
        <begin position="566"/>
        <end position="888"/>
    </location>
</feature>
<dbReference type="EC" id="3.4.11.2" evidence="4 12"/>
<dbReference type="InterPro" id="IPR037144">
    <property type="entry name" value="Peptidase_M1_pepN_C_sf"/>
</dbReference>
<feature type="domain" description="Peptidase M1 membrane alanine aminopeptidase" evidence="13">
    <location>
        <begin position="248"/>
        <end position="462"/>
    </location>
</feature>
<dbReference type="EMBL" id="BSNJ01000001">
    <property type="protein sequence ID" value="GLQ19646.1"/>
    <property type="molecule type" value="Genomic_DNA"/>
</dbReference>
<dbReference type="Gene3D" id="1.25.50.10">
    <property type="entry name" value="Peptidase M1, alanyl aminopeptidase, C-terminal domain"/>
    <property type="match status" value="1"/>
</dbReference>
<gene>
    <name evidence="17" type="ORF">GCM10007854_06010</name>
</gene>
<keyword evidence="6 17" id="KW-0031">Aminopeptidase</keyword>
<dbReference type="PRINTS" id="PR00756">
    <property type="entry name" value="ALADIPTASE"/>
</dbReference>
<dbReference type="PANTHER" id="PTHR46322">
    <property type="entry name" value="PUROMYCIN-SENSITIVE AMINOPEPTIDASE"/>
    <property type="match status" value="1"/>
</dbReference>
<dbReference type="Gene3D" id="3.30.2010.30">
    <property type="match status" value="1"/>
</dbReference>
<feature type="domain" description="Peptidase M1 alanyl aminopeptidase Ig-like fold" evidence="14">
    <location>
        <begin position="467"/>
        <end position="561"/>
    </location>
</feature>
<dbReference type="InterPro" id="IPR014782">
    <property type="entry name" value="Peptidase_M1_dom"/>
</dbReference>
<keyword evidence="10" id="KW-0862">Zinc</keyword>
<feature type="domain" description="Aminopeptidase N-like N-terminal" evidence="16">
    <location>
        <begin position="114"/>
        <end position="209"/>
    </location>
</feature>
<dbReference type="Proteomes" id="UP001161390">
    <property type="component" value="Unassembled WGS sequence"/>
</dbReference>
<comment type="caution">
    <text evidence="17">The sequence shown here is derived from an EMBL/GenBank/DDBJ whole genome shotgun (WGS) entry which is preliminary data.</text>
</comment>
<dbReference type="InterPro" id="IPR045357">
    <property type="entry name" value="Aminopeptidase_N-like_N"/>
</dbReference>
<evidence type="ECO:0000256" key="1">
    <source>
        <dbReference type="ARBA" id="ARBA00000098"/>
    </source>
</evidence>
<dbReference type="InterPro" id="IPR027268">
    <property type="entry name" value="Peptidase_M4/M1_CTD_sf"/>
</dbReference>
<dbReference type="GO" id="GO:0004177">
    <property type="term" value="F:aminopeptidase activity"/>
    <property type="evidence" value="ECO:0007669"/>
    <property type="project" value="UniProtKB-KW"/>
</dbReference>
<keyword evidence="11" id="KW-0482">Metalloprotease</keyword>
<dbReference type="NCBIfam" id="TIGR02414">
    <property type="entry name" value="pepN_proteo"/>
    <property type="match status" value="1"/>
</dbReference>
<dbReference type="InterPro" id="IPR035414">
    <property type="entry name" value="Peptidase_M1_pepN_Ig-like"/>
</dbReference>
<organism evidence="17 18">
    <name type="scientific">Algimonas porphyrae</name>
    <dbReference type="NCBI Taxonomy" id="1128113"/>
    <lineage>
        <taxon>Bacteria</taxon>
        <taxon>Pseudomonadati</taxon>
        <taxon>Pseudomonadota</taxon>
        <taxon>Alphaproteobacteria</taxon>
        <taxon>Maricaulales</taxon>
        <taxon>Robiginitomaculaceae</taxon>
        <taxon>Algimonas</taxon>
    </lineage>
</organism>
<dbReference type="Pfam" id="PF11940">
    <property type="entry name" value="DUF3458"/>
    <property type="match status" value="1"/>
</dbReference>
<evidence type="ECO:0000256" key="3">
    <source>
        <dbReference type="ARBA" id="ARBA00010136"/>
    </source>
</evidence>
<evidence type="ECO:0000259" key="13">
    <source>
        <dbReference type="Pfam" id="PF01433"/>
    </source>
</evidence>
<evidence type="ECO:0000313" key="17">
    <source>
        <dbReference type="EMBL" id="GLQ19646.1"/>
    </source>
</evidence>
<dbReference type="Gene3D" id="1.10.390.10">
    <property type="entry name" value="Neutral Protease Domain 2"/>
    <property type="match status" value="1"/>
</dbReference>
<dbReference type="Gene3D" id="2.60.40.1730">
    <property type="entry name" value="tricorn interacting facor f3 domain"/>
    <property type="match status" value="1"/>
</dbReference>
<evidence type="ECO:0000256" key="11">
    <source>
        <dbReference type="ARBA" id="ARBA00023049"/>
    </source>
</evidence>
<dbReference type="InterPro" id="IPR024601">
    <property type="entry name" value="Peptidase_M1_pepN_C"/>
</dbReference>
<dbReference type="InterPro" id="IPR012779">
    <property type="entry name" value="Peptidase_M1_pepN"/>
</dbReference>
<dbReference type="Pfam" id="PF01433">
    <property type="entry name" value="Peptidase_M1"/>
    <property type="match status" value="1"/>
</dbReference>
<dbReference type="SUPFAM" id="SSF63737">
    <property type="entry name" value="Leukotriene A4 hydrolase N-terminal domain"/>
    <property type="match status" value="1"/>
</dbReference>
<keyword evidence="7" id="KW-0645">Protease</keyword>
<keyword evidence="8" id="KW-0479">Metal-binding</keyword>
<accession>A0ABQ5UWJ5</accession>
<evidence type="ECO:0000256" key="10">
    <source>
        <dbReference type="ARBA" id="ARBA00022833"/>
    </source>
</evidence>